<name>A0A0R3KP54_9BRAD</name>
<evidence type="ECO:0000313" key="2">
    <source>
        <dbReference type="EMBL" id="KRQ97408.1"/>
    </source>
</evidence>
<dbReference type="Proteomes" id="UP000050863">
    <property type="component" value="Unassembled WGS sequence"/>
</dbReference>
<dbReference type="AlphaFoldDB" id="A0A0R3KP54"/>
<evidence type="ECO:0000313" key="3">
    <source>
        <dbReference type="Proteomes" id="UP000050863"/>
    </source>
</evidence>
<dbReference type="RefSeq" id="WP_057839386.1">
    <property type="nucleotide sequence ID" value="NZ_LLXZ01000191.1"/>
</dbReference>
<dbReference type="InterPro" id="IPR053838">
    <property type="entry name" value="DUF6925"/>
</dbReference>
<reference evidence="2 3" key="1">
    <citation type="submission" date="2014-03" db="EMBL/GenBank/DDBJ databases">
        <title>Bradyrhizobium valentinum sp. nov., isolated from effective nodules of Lupinus mariae-josephae, a lupine endemic of basic-lime soils in Eastern Spain.</title>
        <authorList>
            <person name="Duran D."/>
            <person name="Rey L."/>
            <person name="Navarro A."/>
            <person name="Busquets A."/>
            <person name="Imperial J."/>
            <person name="Ruiz-Argueso T."/>
        </authorList>
    </citation>
    <scope>NUCLEOTIDE SEQUENCE [LARGE SCALE GENOMIC DNA]</scope>
    <source>
        <strain evidence="2 3">PAC68</strain>
    </source>
</reference>
<feature type="region of interest" description="Disordered" evidence="1">
    <location>
        <begin position="186"/>
        <end position="215"/>
    </location>
</feature>
<dbReference type="EMBL" id="LLXZ01000191">
    <property type="protein sequence ID" value="KRQ97408.1"/>
    <property type="molecule type" value="Genomic_DNA"/>
</dbReference>
<organism evidence="2 3">
    <name type="scientific">Bradyrhizobium jicamae</name>
    <dbReference type="NCBI Taxonomy" id="280332"/>
    <lineage>
        <taxon>Bacteria</taxon>
        <taxon>Pseudomonadati</taxon>
        <taxon>Pseudomonadota</taxon>
        <taxon>Alphaproteobacteria</taxon>
        <taxon>Hyphomicrobiales</taxon>
        <taxon>Nitrobacteraceae</taxon>
        <taxon>Bradyrhizobium</taxon>
    </lineage>
</organism>
<comment type="caution">
    <text evidence="2">The sequence shown here is derived from an EMBL/GenBank/DDBJ whole genome shotgun (WGS) entry which is preliminary data.</text>
</comment>
<dbReference type="Pfam" id="PF21973">
    <property type="entry name" value="DUF6925"/>
    <property type="match status" value="1"/>
</dbReference>
<proteinExistence type="predicted"/>
<sequence length="334" mass="36141">MSAAAIDLLRREIANPDTQWSLGTFGAIAEFSRDQGEPVRLFQSHEAVSAVTSRGGIALKPLAGTRAFASEGITKTGWNQRIALVLPADHCAMNRRTVLTEIGADREALRAEDRQSILFDLGLGALQADFCVRIADHDLTARLRELTGRAVFAADNPAMALILADNPHRVFISRIGRIEVYQPIPPPSGKSPEGPHTHVLPKLLNSGRTHPATEPVPEDFVPCAHLYPAHPARDALGEPRLFDAARYRAFQRMMAVYGDPEALSVKRRVTEAVIAGDPPSVVADGRHGRTNIRIALRQLKAQGQASAALNAWLTDFDSGNADAGDDEAELPGHD</sequence>
<protein>
    <submittedName>
        <fullName evidence="2">Uncharacterized protein</fullName>
    </submittedName>
</protein>
<dbReference type="STRING" id="280332.CQ12_01595"/>
<keyword evidence="3" id="KW-1185">Reference proteome</keyword>
<evidence type="ECO:0000256" key="1">
    <source>
        <dbReference type="SAM" id="MobiDB-lite"/>
    </source>
</evidence>
<accession>A0A0R3KP54</accession>
<gene>
    <name evidence="2" type="ORF">CQ12_01595</name>
</gene>